<feature type="domain" description="Cadherin" evidence="8">
    <location>
        <begin position="593"/>
        <end position="699"/>
    </location>
</feature>
<evidence type="ECO:0000256" key="2">
    <source>
        <dbReference type="ARBA" id="ARBA00022692"/>
    </source>
</evidence>
<dbReference type="OrthoDB" id="6162222at2759"/>
<dbReference type="EMBL" id="CACVKT020008450">
    <property type="protein sequence ID" value="CAC5415597.1"/>
    <property type="molecule type" value="Genomic_DNA"/>
</dbReference>
<keyword evidence="6" id="KW-0472">Membrane</keyword>
<dbReference type="AlphaFoldDB" id="A0A6J8E5E2"/>
<dbReference type="PROSITE" id="PS50268">
    <property type="entry name" value="CADHERIN_2"/>
    <property type="match status" value="5"/>
</dbReference>
<reference evidence="9 10" key="1">
    <citation type="submission" date="2020-06" db="EMBL/GenBank/DDBJ databases">
        <authorList>
            <person name="Li R."/>
            <person name="Bekaert M."/>
        </authorList>
    </citation>
    <scope>NUCLEOTIDE SEQUENCE [LARGE SCALE GENOMIC DNA]</scope>
    <source>
        <strain evidence="10">wild</strain>
    </source>
</reference>
<dbReference type="InterPro" id="IPR002126">
    <property type="entry name" value="Cadherin-like_dom"/>
</dbReference>
<keyword evidence="5" id="KW-1133">Transmembrane helix</keyword>
<keyword evidence="2" id="KW-0812">Transmembrane</keyword>
<evidence type="ECO:0000256" key="4">
    <source>
        <dbReference type="ARBA" id="ARBA00022837"/>
    </source>
</evidence>
<sequence length="757" mass="84103">MIDAFVDSRYKSLSSQSIQPPRWNNDIHQTYLKPENLSIGSELATISAVGQNGVAVTLTIYGTETERRVFLNSTTDSINTVGTVYLKEEMDREVREEKLTLYITDVNDNAPKFKEPFYQQEVTENASQGYIHVVTEITASDPDTSGGGQILFKLKDKDPDRPLSSNVTLVIKVKDIQDSPPYFQGLPYVTKIVENANLNTRLPIQGVAIDRDIGVPNGIRYSFISDSEGCHGLFRIDESSGEVYTNTTNLDRDDKPINNIGIDGVCRLTLQAKEFNTSGLPQHGNDTTNTSFVITILDKNDNLPKFNSSVYQATVDENTTNIPLTMLRSEEIVVTDIDQTGNNEFEISVQYLNGSDFDGIKPEPKSIRGGGNIQLRLTNEFKFDFEVNQTAEYRATDLDSGMKGNITFTLGGDPHFSVSKLNATTAEIRTVNVTSSEGVLDRETRDKYYLTIEATDGEGGRSNARINVFITDLNDNPPVFVQGYRQFSVKENKPTFDGEIVINATDNDQKNLSNSQVRYKLHTPSYLENNFTIDIITGNITLSAEIDFEGLDRNDSRVTLIVEAYDLGYPSMSTNESIYINFQDVNDNFPEFKNQTFIMTLEENADSGTHVGTVSATDKDGTPTNSKLTYYIDKGDREMFRMNRATGDITVDHGAKIDREEHKVYNITVLAIDRGTPSLNSSALLFIYIIDQNDARPTFNKSMYVASVNESADSNTTFTVCPASDADLNSLLVYSIIEAVPTYSPGAMGNESAEVSF</sequence>
<feature type="domain" description="Cadherin" evidence="8">
    <location>
        <begin position="481"/>
        <end position="592"/>
    </location>
</feature>
<evidence type="ECO:0000256" key="7">
    <source>
        <dbReference type="PROSITE-ProRule" id="PRU00043"/>
    </source>
</evidence>
<dbReference type="Gene3D" id="2.60.40.60">
    <property type="entry name" value="Cadherins"/>
    <property type="match status" value="7"/>
</dbReference>
<evidence type="ECO:0000256" key="3">
    <source>
        <dbReference type="ARBA" id="ARBA00022737"/>
    </source>
</evidence>
<feature type="domain" description="Cadherin" evidence="8">
    <location>
        <begin position="34"/>
        <end position="183"/>
    </location>
</feature>
<keyword evidence="4 7" id="KW-0106">Calcium</keyword>
<dbReference type="PANTHER" id="PTHR24026">
    <property type="entry name" value="FAT ATYPICAL CADHERIN-RELATED"/>
    <property type="match status" value="1"/>
</dbReference>
<keyword evidence="3" id="KW-0677">Repeat</keyword>
<comment type="subcellular location">
    <subcellularLocation>
        <location evidence="1">Membrane</location>
    </subcellularLocation>
</comment>
<feature type="domain" description="Cadherin" evidence="8">
    <location>
        <begin position="184"/>
        <end position="306"/>
    </location>
</feature>
<evidence type="ECO:0000313" key="10">
    <source>
        <dbReference type="Proteomes" id="UP000507470"/>
    </source>
</evidence>
<dbReference type="PANTHER" id="PTHR24026:SF133">
    <property type="entry name" value="CADHERIN-RELATED FAMILY MEMBER 2"/>
    <property type="match status" value="1"/>
</dbReference>
<dbReference type="GO" id="GO:0007156">
    <property type="term" value="P:homophilic cell adhesion via plasma membrane adhesion molecules"/>
    <property type="evidence" value="ECO:0007669"/>
    <property type="project" value="InterPro"/>
</dbReference>
<dbReference type="InterPro" id="IPR015919">
    <property type="entry name" value="Cadherin-like_sf"/>
</dbReference>
<dbReference type="SUPFAM" id="SSF49313">
    <property type="entry name" value="Cadherin-like"/>
    <property type="match status" value="6"/>
</dbReference>
<organism evidence="9 10">
    <name type="scientific">Mytilus coruscus</name>
    <name type="common">Sea mussel</name>
    <dbReference type="NCBI Taxonomy" id="42192"/>
    <lineage>
        <taxon>Eukaryota</taxon>
        <taxon>Metazoa</taxon>
        <taxon>Spiralia</taxon>
        <taxon>Lophotrochozoa</taxon>
        <taxon>Mollusca</taxon>
        <taxon>Bivalvia</taxon>
        <taxon>Autobranchia</taxon>
        <taxon>Pteriomorphia</taxon>
        <taxon>Mytilida</taxon>
        <taxon>Mytiloidea</taxon>
        <taxon>Mytilidae</taxon>
        <taxon>Mytilinae</taxon>
        <taxon>Mytilus</taxon>
    </lineage>
</organism>
<evidence type="ECO:0000259" key="8">
    <source>
        <dbReference type="PROSITE" id="PS50268"/>
    </source>
</evidence>
<feature type="domain" description="Cadherin" evidence="8">
    <location>
        <begin position="387"/>
        <end position="480"/>
    </location>
</feature>
<proteinExistence type="predicted"/>
<dbReference type="GO" id="GO:0005509">
    <property type="term" value="F:calcium ion binding"/>
    <property type="evidence" value="ECO:0007669"/>
    <property type="project" value="UniProtKB-UniRule"/>
</dbReference>
<keyword evidence="10" id="KW-1185">Reference proteome</keyword>
<accession>A0A6J8E5E2</accession>
<dbReference type="CDD" id="cd11304">
    <property type="entry name" value="Cadherin_repeat"/>
    <property type="match status" value="5"/>
</dbReference>
<evidence type="ECO:0000256" key="1">
    <source>
        <dbReference type="ARBA" id="ARBA00004370"/>
    </source>
</evidence>
<dbReference type="InterPro" id="IPR020894">
    <property type="entry name" value="Cadherin_CS"/>
</dbReference>
<protein>
    <recommendedName>
        <fullName evidence="8">Cadherin domain-containing protein</fullName>
    </recommendedName>
</protein>
<dbReference type="PRINTS" id="PR00205">
    <property type="entry name" value="CADHERIN"/>
</dbReference>
<evidence type="ECO:0000256" key="5">
    <source>
        <dbReference type="ARBA" id="ARBA00022989"/>
    </source>
</evidence>
<dbReference type="FunFam" id="2.60.40.60:FF:000020">
    <property type="entry name" value="Dachsous cadherin-related 1b"/>
    <property type="match status" value="1"/>
</dbReference>
<dbReference type="SMART" id="SM00112">
    <property type="entry name" value="CA"/>
    <property type="match status" value="5"/>
</dbReference>
<dbReference type="PROSITE" id="PS00232">
    <property type="entry name" value="CADHERIN_1"/>
    <property type="match status" value="3"/>
</dbReference>
<gene>
    <name evidence="9" type="ORF">MCOR_48285</name>
</gene>
<evidence type="ECO:0000256" key="6">
    <source>
        <dbReference type="ARBA" id="ARBA00023136"/>
    </source>
</evidence>
<dbReference type="Proteomes" id="UP000507470">
    <property type="component" value="Unassembled WGS sequence"/>
</dbReference>
<dbReference type="Pfam" id="PF00028">
    <property type="entry name" value="Cadherin"/>
    <property type="match status" value="3"/>
</dbReference>
<evidence type="ECO:0000313" key="9">
    <source>
        <dbReference type="EMBL" id="CAC5415597.1"/>
    </source>
</evidence>
<name>A0A6J8E5E2_MYTCO</name>
<dbReference type="GO" id="GO:0005886">
    <property type="term" value="C:plasma membrane"/>
    <property type="evidence" value="ECO:0007669"/>
    <property type="project" value="UniProtKB-SubCell"/>
</dbReference>